<dbReference type="Proteomes" id="UP001596058">
    <property type="component" value="Unassembled WGS sequence"/>
</dbReference>
<keyword evidence="1" id="KW-0732">Signal</keyword>
<proteinExistence type="predicted"/>
<accession>A0ABW1CIT8</accession>
<name>A0ABW1CIT8_9ACTN</name>
<comment type="caution">
    <text evidence="2">The sequence shown here is derived from an EMBL/GenBank/DDBJ whole genome shotgun (WGS) entry which is preliminary data.</text>
</comment>
<reference evidence="3" key="1">
    <citation type="journal article" date="2019" name="Int. J. Syst. Evol. Microbiol.">
        <title>The Global Catalogue of Microorganisms (GCM) 10K type strain sequencing project: providing services to taxonomists for standard genome sequencing and annotation.</title>
        <authorList>
            <consortium name="The Broad Institute Genomics Platform"/>
            <consortium name="The Broad Institute Genome Sequencing Center for Infectious Disease"/>
            <person name="Wu L."/>
            <person name="Ma J."/>
        </authorList>
    </citation>
    <scope>NUCLEOTIDE SEQUENCE [LARGE SCALE GENOMIC DNA]</scope>
    <source>
        <strain evidence="3">CCUG 53903</strain>
    </source>
</reference>
<organism evidence="2 3">
    <name type="scientific">Nonomuraea insulae</name>
    <dbReference type="NCBI Taxonomy" id="1616787"/>
    <lineage>
        <taxon>Bacteria</taxon>
        <taxon>Bacillati</taxon>
        <taxon>Actinomycetota</taxon>
        <taxon>Actinomycetes</taxon>
        <taxon>Streptosporangiales</taxon>
        <taxon>Streptosporangiaceae</taxon>
        <taxon>Nonomuraea</taxon>
    </lineage>
</organism>
<evidence type="ECO:0000313" key="2">
    <source>
        <dbReference type="EMBL" id="MFC5824760.1"/>
    </source>
</evidence>
<dbReference type="InterPro" id="IPR006311">
    <property type="entry name" value="TAT_signal"/>
</dbReference>
<gene>
    <name evidence="2" type="ORF">ACFPZ3_12950</name>
</gene>
<dbReference type="RefSeq" id="WP_379514281.1">
    <property type="nucleotide sequence ID" value="NZ_JBHSPA010000016.1"/>
</dbReference>
<protein>
    <recommendedName>
        <fullName evidence="4">Secreted protein</fullName>
    </recommendedName>
</protein>
<evidence type="ECO:0000256" key="1">
    <source>
        <dbReference type="SAM" id="SignalP"/>
    </source>
</evidence>
<feature type="chain" id="PRO_5046399824" description="Secreted protein" evidence="1">
    <location>
        <begin position="27"/>
        <end position="150"/>
    </location>
</feature>
<dbReference type="EMBL" id="JBHSPA010000016">
    <property type="protein sequence ID" value="MFC5824760.1"/>
    <property type="molecule type" value="Genomic_DNA"/>
</dbReference>
<sequence length="150" mass="15172">MSFHTIITGRRAALATAGLAASLAAAVTLGPVAASSATIDQMAAQGSLMRGSQACVGPFAAGAKDIVAGSGSAFSISPIGAVVNWQLRRADPDTDFFAEADVVQTATSDFFSTSVQAGDKLLPGNFWVCASVNSVSPVQYKMFVGNGLPA</sequence>
<evidence type="ECO:0000313" key="3">
    <source>
        <dbReference type="Proteomes" id="UP001596058"/>
    </source>
</evidence>
<keyword evidence="3" id="KW-1185">Reference proteome</keyword>
<evidence type="ECO:0008006" key="4">
    <source>
        <dbReference type="Google" id="ProtNLM"/>
    </source>
</evidence>
<dbReference type="PROSITE" id="PS51318">
    <property type="entry name" value="TAT"/>
    <property type="match status" value="1"/>
</dbReference>
<feature type="signal peptide" evidence="1">
    <location>
        <begin position="1"/>
        <end position="26"/>
    </location>
</feature>